<dbReference type="STRING" id="1449351.RISW2_07880"/>
<dbReference type="InterPro" id="IPR032710">
    <property type="entry name" value="NTF2-like_dom_sf"/>
</dbReference>
<accession>X7FF59</accession>
<dbReference type="RefSeq" id="WP_043765756.1">
    <property type="nucleotide sequence ID" value="NZ_JAME01000002.1"/>
</dbReference>
<proteinExistence type="predicted"/>
<dbReference type="EMBL" id="JAME01000002">
    <property type="protein sequence ID" value="ETX30716.1"/>
    <property type="molecule type" value="Genomic_DNA"/>
</dbReference>
<dbReference type="OrthoDB" id="336094at2"/>
<dbReference type="Pfam" id="PF20409">
    <property type="entry name" value="SnoaL_5"/>
    <property type="match status" value="1"/>
</dbReference>
<dbReference type="AlphaFoldDB" id="X7FF59"/>
<dbReference type="InterPro" id="IPR046860">
    <property type="entry name" value="SnoaL_5"/>
</dbReference>
<gene>
    <name evidence="2" type="ORF">RISW2_07880</name>
</gene>
<protein>
    <recommendedName>
        <fullName evidence="1">SnoaL-like domain-containing protein</fullName>
    </recommendedName>
</protein>
<evidence type="ECO:0000259" key="1">
    <source>
        <dbReference type="Pfam" id="PF20409"/>
    </source>
</evidence>
<keyword evidence="3" id="KW-1185">Reference proteome</keyword>
<name>X7FF59_9RHOB</name>
<sequence>MDVKTIASELVAGCREGRTTENLGRLYADTAVSVEPMPMPGSASRETRGLEGIRGKHAWWDGAMEVHAQEVDGPFLHGDDRFAVIFAVDATDRSSGQRMKMREVGVYHVADGRIVREEFYYMS</sequence>
<dbReference type="Proteomes" id="UP000023430">
    <property type="component" value="Unassembled WGS sequence"/>
</dbReference>
<dbReference type="eggNOG" id="COG3631">
    <property type="taxonomic scope" value="Bacteria"/>
</dbReference>
<dbReference type="PATRIC" id="fig|1449351.3.peg.378"/>
<evidence type="ECO:0000313" key="3">
    <source>
        <dbReference type="Proteomes" id="UP000023430"/>
    </source>
</evidence>
<dbReference type="SUPFAM" id="SSF54427">
    <property type="entry name" value="NTF2-like"/>
    <property type="match status" value="1"/>
</dbReference>
<comment type="caution">
    <text evidence="2">The sequence shown here is derived from an EMBL/GenBank/DDBJ whole genome shotgun (WGS) entry which is preliminary data.</text>
</comment>
<reference evidence="2 3" key="1">
    <citation type="submission" date="2014-01" db="EMBL/GenBank/DDBJ databases">
        <title>Roseivivax isoporae LMG 25204 Genome Sequencing.</title>
        <authorList>
            <person name="Lai Q."/>
            <person name="Li G."/>
            <person name="Shao Z."/>
        </authorList>
    </citation>
    <scope>NUCLEOTIDE SEQUENCE [LARGE SCALE GENOMIC DNA]</scope>
    <source>
        <strain evidence="2 3">LMG 25204</strain>
    </source>
</reference>
<organism evidence="2 3">
    <name type="scientific">Roseivivax isoporae LMG 25204</name>
    <dbReference type="NCBI Taxonomy" id="1449351"/>
    <lineage>
        <taxon>Bacteria</taxon>
        <taxon>Pseudomonadati</taxon>
        <taxon>Pseudomonadota</taxon>
        <taxon>Alphaproteobacteria</taxon>
        <taxon>Rhodobacterales</taxon>
        <taxon>Roseobacteraceae</taxon>
        <taxon>Roseivivax</taxon>
    </lineage>
</organism>
<evidence type="ECO:0000313" key="2">
    <source>
        <dbReference type="EMBL" id="ETX30716.1"/>
    </source>
</evidence>
<dbReference type="Gene3D" id="3.10.450.50">
    <property type="match status" value="1"/>
</dbReference>
<feature type="domain" description="SnoaL-like" evidence="1">
    <location>
        <begin position="6"/>
        <end position="121"/>
    </location>
</feature>